<evidence type="ECO:0000313" key="6">
    <source>
        <dbReference type="WormBase" id="W05F2.3"/>
    </source>
</evidence>
<dbReference type="CTD" id="171908"/>
<dbReference type="OrthoDB" id="5795853at2759"/>
<dbReference type="PIR" id="T33821">
    <property type="entry name" value="T33821"/>
</dbReference>
<evidence type="ECO:0000313" key="5">
    <source>
        <dbReference type="Proteomes" id="UP000001940"/>
    </source>
</evidence>
<evidence type="ECO:0000256" key="2">
    <source>
        <dbReference type="SAM" id="Phobius"/>
    </source>
</evidence>
<dbReference type="eggNOG" id="ENOG502TG4Z">
    <property type="taxonomic scope" value="Eukaryota"/>
</dbReference>
<dbReference type="Proteomes" id="UP000001940">
    <property type="component" value="Chromosome I"/>
</dbReference>
<dbReference type="Bgee" id="WBGene00021035">
    <property type="expression patterns" value="Expressed in germ line (C elegans) and 4 other cell types or tissues"/>
</dbReference>
<dbReference type="WormBase" id="W05F2.3">
    <property type="protein sequence ID" value="CE14616"/>
    <property type="gene ID" value="WBGene00021035"/>
</dbReference>
<dbReference type="PaxDb" id="6239-W05F2.3"/>
<dbReference type="KEGG" id="cel:CELE_W05F2.3"/>
<evidence type="ECO:0000313" key="4">
    <source>
        <dbReference type="EMBL" id="CCD70009.1"/>
    </source>
</evidence>
<feature type="signal peptide" evidence="3">
    <location>
        <begin position="1"/>
        <end position="20"/>
    </location>
</feature>
<feature type="region of interest" description="Disordered" evidence="1">
    <location>
        <begin position="198"/>
        <end position="222"/>
    </location>
</feature>
<dbReference type="AGR" id="WB:WBGene00021035"/>
<evidence type="ECO:0007829" key="7">
    <source>
        <dbReference type="PeptideAtlas" id="Q9TYT8"/>
    </source>
</evidence>
<evidence type="ECO:0000256" key="1">
    <source>
        <dbReference type="SAM" id="MobiDB-lite"/>
    </source>
</evidence>
<reference evidence="4 5" key="1">
    <citation type="journal article" date="1998" name="Science">
        <title>Genome sequence of the nematode C. elegans: a platform for investigating biology.</title>
        <authorList>
            <consortium name="The C. elegans sequencing consortium"/>
            <person name="Sulson J.E."/>
            <person name="Waterston R."/>
        </authorList>
    </citation>
    <scope>NUCLEOTIDE SEQUENCE [LARGE SCALE GENOMIC DNA]</scope>
    <source>
        <strain evidence="4 5">Bristol N2</strain>
    </source>
</reference>
<keyword evidence="2" id="KW-1133">Transmembrane helix</keyword>
<feature type="chain" id="PRO_5004334867" evidence="3">
    <location>
        <begin position="21"/>
        <end position="222"/>
    </location>
</feature>
<dbReference type="STRING" id="6239.W05F2.3.1"/>
<dbReference type="GeneID" id="171908"/>
<feature type="transmembrane region" description="Helical" evidence="2">
    <location>
        <begin position="156"/>
        <end position="173"/>
    </location>
</feature>
<accession>Q9TYT8</accession>
<dbReference type="HOGENOM" id="CLU_1246342_0_0_1"/>
<dbReference type="OMA" id="AIQNTHV"/>
<dbReference type="RefSeq" id="NP_491150.1">
    <property type="nucleotide sequence ID" value="NM_058749.4"/>
</dbReference>
<name>Q9TYT8_CAEEL</name>
<dbReference type="AlphaFoldDB" id="Q9TYT8"/>
<keyword evidence="5" id="KW-1185">Reference proteome</keyword>
<dbReference type="PeptideAtlas" id="Q9TYT8"/>
<dbReference type="InParanoid" id="Q9TYT8"/>
<dbReference type="UCSC" id="W05F2.3">
    <property type="organism name" value="c. elegans"/>
</dbReference>
<organism evidence="4 5">
    <name type="scientific">Caenorhabditis elegans</name>
    <dbReference type="NCBI Taxonomy" id="6239"/>
    <lineage>
        <taxon>Eukaryota</taxon>
        <taxon>Metazoa</taxon>
        <taxon>Ecdysozoa</taxon>
        <taxon>Nematoda</taxon>
        <taxon>Chromadorea</taxon>
        <taxon>Rhabditida</taxon>
        <taxon>Rhabditina</taxon>
        <taxon>Rhabditomorpha</taxon>
        <taxon>Rhabditoidea</taxon>
        <taxon>Rhabditidae</taxon>
        <taxon>Peloderinae</taxon>
        <taxon>Caenorhabditis</taxon>
    </lineage>
</organism>
<proteinExistence type="evidence at protein level"/>
<sequence length="222" mass="24679">MRSLTLAVLTITACAAASTAKSVHHEPHRLDDKDSVEQVISEALKDIDASKKMIRMTVTMNDTADDSASNFFRDFEDTFSGMFNAIQNTHVPFFSSSESSLSPVAPKTNQTTEDLLTRTRNELQADIDSLRGHIVYLQADVRDWILSNENSQFKSVLLGAMSAIVVLIAYTVICKCCRRRSRLNHLAAFVNDGCSAQDSESLLPTKNTKRPRNYPSNSDEDI</sequence>
<dbReference type="FunCoup" id="Q9TYT8">
    <property type="interactions" value="1315"/>
</dbReference>
<gene>
    <name evidence="4" type="ORF">CELE_W05F2.3</name>
    <name evidence="4 6" type="ORF">W05F2.3</name>
</gene>
<keyword evidence="2" id="KW-0472">Membrane</keyword>
<dbReference type="EMBL" id="BX284601">
    <property type="protein sequence ID" value="CCD70009.1"/>
    <property type="molecule type" value="Genomic_DNA"/>
</dbReference>
<protein>
    <submittedName>
        <fullName evidence="4">Transmembrane protein</fullName>
    </submittedName>
</protein>
<keyword evidence="2 4" id="KW-0812">Transmembrane</keyword>
<evidence type="ECO:0000256" key="3">
    <source>
        <dbReference type="SAM" id="SignalP"/>
    </source>
</evidence>
<keyword evidence="7" id="KW-1267">Proteomics identification</keyword>
<keyword evidence="3" id="KW-0732">Signal</keyword>